<evidence type="ECO:0000256" key="4">
    <source>
        <dbReference type="ARBA" id="ARBA00022553"/>
    </source>
</evidence>
<name>A0A1K2I2B3_9HYPH</name>
<dbReference type="SUPFAM" id="SSF158472">
    <property type="entry name" value="HAMP domain-like"/>
    <property type="match status" value="1"/>
</dbReference>
<organism evidence="15 16">
    <name type="scientific">Devosia enhydra</name>
    <dbReference type="NCBI Taxonomy" id="665118"/>
    <lineage>
        <taxon>Bacteria</taxon>
        <taxon>Pseudomonadati</taxon>
        <taxon>Pseudomonadota</taxon>
        <taxon>Alphaproteobacteria</taxon>
        <taxon>Hyphomicrobiales</taxon>
        <taxon>Devosiaceae</taxon>
        <taxon>Devosia</taxon>
    </lineage>
</organism>
<evidence type="ECO:0000256" key="1">
    <source>
        <dbReference type="ARBA" id="ARBA00000085"/>
    </source>
</evidence>
<dbReference type="InterPro" id="IPR036097">
    <property type="entry name" value="HisK_dim/P_sf"/>
</dbReference>
<dbReference type="InterPro" id="IPR003660">
    <property type="entry name" value="HAMP_dom"/>
</dbReference>
<keyword evidence="6 12" id="KW-0812">Transmembrane</keyword>
<dbReference type="SUPFAM" id="SSF55874">
    <property type="entry name" value="ATPase domain of HSP90 chaperone/DNA topoisomerase II/histidine kinase"/>
    <property type="match status" value="1"/>
</dbReference>
<keyword evidence="8 12" id="KW-1133">Transmembrane helix</keyword>
<dbReference type="PROSITE" id="PS50885">
    <property type="entry name" value="HAMP"/>
    <property type="match status" value="1"/>
</dbReference>
<dbReference type="Pfam" id="PF00512">
    <property type="entry name" value="HisKA"/>
    <property type="match status" value="1"/>
</dbReference>
<evidence type="ECO:0000256" key="5">
    <source>
        <dbReference type="ARBA" id="ARBA00022679"/>
    </source>
</evidence>
<dbReference type="SMART" id="SM00387">
    <property type="entry name" value="HATPase_c"/>
    <property type="match status" value="1"/>
</dbReference>
<dbReference type="InterPro" id="IPR004358">
    <property type="entry name" value="Sig_transdc_His_kin-like_C"/>
</dbReference>
<dbReference type="InterPro" id="IPR036890">
    <property type="entry name" value="HATPase_C_sf"/>
</dbReference>
<keyword evidence="7 15" id="KW-0418">Kinase</keyword>
<dbReference type="STRING" id="665118.SAMN02983003_3712"/>
<dbReference type="PRINTS" id="PR00344">
    <property type="entry name" value="BCTRLSENSOR"/>
</dbReference>
<dbReference type="Proteomes" id="UP000183447">
    <property type="component" value="Unassembled WGS sequence"/>
</dbReference>
<dbReference type="InterPro" id="IPR025908">
    <property type="entry name" value="Sensor_TM1"/>
</dbReference>
<dbReference type="AlphaFoldDB" id="A0A1K2I2B3"/>
<dbReference type="PANTHER" id="PTHR45436:SF5">
    <property type="entry name" value="SENSOR HISTIDINE KINASE TRCS"/>
    <property type="match status" value="1"/>
</dbReference>
<dbReference type="EC" id="2.7.13.3" evidence="3"/>
<evidence type="ECO:0000256" key="3">
    <source>
        <dbReference type="ARBA" id="ARBA00012438"/>
    </source>
</evidence>
<feature type="domain" description="Histidine kinase" evidence="13">
    <location>
        <begin position="375"/>
        <end position="593"/>
    </location>
</feature>
<evidence type="ECO:0000256" key="12">
    <source>
        <dbReference type="SAM" id="Phobius"/>
    </source>
</evidence>
<dbReference type="RefSeq" id="WP_244545381.1">
    <property type="nucleotide sequence ID" value="NZ_FPKU01000003.1"/>
</dbReference>
<dbReference type="Pfam" id="PF02518">
    <property type="entry name" value="HATPase_c"/>
    <property type="match status" value="1"/>
</dbReference>
<evidence type="ECO:0000259" key="13">
    <source>
        <dbReference type="PROSITE" id="PS50109"/>
    </source>
</evidence>
<dbReference type="Gene3D" id="6.10.340.10">
    <property type="match status" value="1"/>
</dbReference>
<sequence length="603" mass="65995">MAISQHEADATSDEADAPRRRGFTWPRPLRAVARGVSVAARAVTRLLSITLFSSLTNRIVVLNLAGLMVLVVGILYLNQWRAGLIDARVQSLRVQGEIIAAAIAASATVNSDVITVNPDRLLELQPGNNFSSLSFFDPGLEFPINPERVAPLLRNLVTPTRTRARIYDQGGLLILDSANIYARGEILRGPAAAGQAEEFFLWRWWNGLLAWMPGDNFPTYQEYGADEGRRYPEVAAALSGSVADLVRVDGQRRLVVSVAVPIQRVRATVGVLLLSTQPGDIDAIVATERWGLLRIAMIAASVTVILSLLLAGTIAGPLRRLSEAAEKVQDSMNSRAEIPDFTDRSDEVGHLSKALRAMTEALYNRIEAIERFAADVAHELKNPLTSLRSAVETLPLAKKSEDRERLTAIIQHDVRRLDRLISDISNASRLDAELARGTSERVDVALLLETLASIQKDLGKKRNVDVVLDLAEMRQPPVVLGHDSRLAQVFNNLIDNAVSFSPDGGTVAIRVETVEDTLTVTVTDEGPGIRGDITRIFQRFYTDRPDAEKFGDHSGLGLSISRQIITAHNGTIRAENRTDRSGARFTVTLPRGGDEKGAQRSRK</sequence>
<dbReference type="InterPro" id="IPR005467">
    <property type="entry name" value="His_kinase_dom"/>
</dbReference>
<dbReference type="PANTHER" id="PTHR45436">
    <property type="entry name" value="SENSOR HISTIDINE KINASE YKOH"/>
    <property type="match status" value="1"/>
</dbReference>
<evidence type="ECO:0000313" key="16">
    <source>
        <dbReference type="Proteomes" id="UP000183447"/>
    </source>
</evidence>
<dbReference type="SMART" id="SM00304">
    <property type="entry name" value="HAMP"/>
    <property type="match status" value="1"/>
</dbReference>
<dbReference type="Gene3D" id="3.30.565.10">
    <property type="entry name" value="Histidine kinase-like ATPase, C-terminal domain"/>
    <property type="match status" value="1"/>
</dbReference>
<protein>
    <recommendedName>
        <fullName evidence="3">histidine kinase</fullName>
        <ecNumber evidence="3">2.7.13.3</ecNumber>
    </recommendedName>
</protein>
<evidence type="ECO:0000256" key="8">
    <source>
        <dbReference type="ARBA" id="ARBA00022989"/>
    </source>
</evidence>
<keyword evidence="5" id="KW-0808">Transferase</keyword>
<comment type="catalytic activity">
    <reaction evidence="1">
        <text>ATP + protein L-histidine = ADP + protein N-phospho-L-histidine.</text>
        <dbReference type="EC" id="2.7.13.3"/>
    </reaction>
</comment>
<dbReference type="GO" id="GO:0005886">
    <property type="term" value="C:plasma membrane"/>
    <property type="evidence" value="ECO:0007669"/>
    <property type="project" value="TreeGrafter"/>
</dbReference>
<dbReference type="CDD" id="cd00082">
    <property type="entry name" value="HisKA"/>
    <property type="match status" value="1"/>
</dbReference>
<comment type="subcellular location">
    <subcellularLocation>
        <location evidence="2">Membrane</location>
    </subcellularLocation>
</comment>
<evidence type="ECO:0000256" key="2">
    <source>
        <dbReference type="ARBA" id="ARBA00004370"/>
    </source>
</evidence>
<evidence type="ECO:0000256" key="10">
    <source>
        <dbReference type="ARBA" id="ARBA00023136"/>
    </source>
</evidence>
<feature type="transmembrane region" description="Helical" evidence="12">
    <location>
        <begin position="59"/>
        <end position="78"/>
    </location>
</feature>
<dbReference type="EMBL" id="FPKU01000003">
    <property type="protein sequence ID" value="SFZ86530.1"/>
    <property type="molecule type" value="Genomic_DNA"/>
</dbReference>
<evidence type="ECO:0000256" key="7">
    <source>
        <dbReference type="ARBA" id="ARBA00022777"/>
    </source>
</evidence>
<feature type="domain" description="HAMP" evidence="14">
    <location>
        <begin position="312"/>
        <end position="367"/>
    </location>
</feature>
<dbReference type="InterPro" id="IPR003594">
    <property type="entry name" value="HATPase_dom"/>
</dbReference>
<dbReference type="GO" id="GO:0000155">
    <property type="term" value="F:phosphorelay sensor kinase activity"/>
    <property type="evidence" value="ECO:0007669"/>
    <property type="project" value="InterPro"/>
</dbReference>
<dbReference type="SMART" id="SM00388">
    <property type="entry name" value="HisKA"/>
    <property type="match status" value="1"/>
</dbReference>
<evidence type="ECO:0000256" key="11">
    <source>
        <dbReference type="SAM" id="MobiDB-lite"/>
    </source>
</evidence>
<dbReference type="Gene3D" id="1.10.287.130">
    <property type="match status" value="1"/>
</dbReference>
<dbReference type="InterPro" id="IPR050428">
    <property type="entry name" value="TCS_sensor_his_kinase"/>
</dbReference>
<dbReference type="PROSITE" id="PS50109">
    <property type="entry name" value="HIS_KIN"/>
    <property type="match status" value="1"/>
</dbReference>
<reference evidence="15 16" key="1">
    <citation type="submission" date="2016-11" db="EMBL/GenBank/DDBJ databases">
        <authorList>
            <person name="Jaros S."/>
            <person name="Januszkiewicz K."/>
            <person name="Wedrychowicz H."/>
        </authorList>
    </citation>
    <scope>NUCLEOTIDE SEQUENCE [LARGE SCALE GENOMIC DNA]</scope>
    <source>
        <strain evidence="15 16">ATCC 23634</strain>
    </source>
</reference>
<evidence type="ECO:0000256" key="6">
    <source>
        <dbReference type="ARBA" id="ARBA00022692"/>
    </source>
</evidence>
<keyword evidence="16" id="KW-1185">Reference proteome</keyword>
<evidence type="ECO:0000313" key="15">
    <source>
        <dbReference type="EMBL" id="SFZ86530.1"/>
    </source>
</evidence>
<keyword evidence="4" id="KW-0597">Phosphoprotein</keyword>
<dbReference type="Pfam" id="PF13755">
    <property type="entry name" value="Sensor_TM1"/>
    <property type="match status" value="1"/>
</dbReference>
<feature type="region of interest" description="Disordered" evidence="11">
    <location>
        <begin position="1"/>
        <end position="21"/>
    </location>
</feature>
<feature type="region of interest" description="Disordered" evidence="11">
    <location>
        <begin position="577"/>
        <end position="603"/>
    </location>
</feature>
<feature type="transmembrane region" description="Helical" evidence="12">
    <location>
        <begin position="295"/>
        <end position="318"/>
    </location>
</feature>
<proteinExistence type="predicted"/>
<evidence type="ECO:0000256" key="9">
    <source>
        <dbReference type="ARBA" id="ARBA00023012"/>
    </source>
</evidence>
<keyword evidence="9" id="KW-0902">Two-component regulatory system</keyword>
<accession>A0A1K2I2B3</accession>
<dbReference type="InterPro" id="IPR003661">
    <property type="entry name" value="HisK_dim/P_dom"/>
</dbReference>
<feature type="compositionally biased region" description="Basic and acidic residues" evidence="11">
    <location>
        <begin position="592"/>
        <end position="603"/>
    </location>
</feature>
<dbReference type="Pfam" id="PF13756">
    <property type="entry name" value="Stimulus_sens_1"/>
    <property type="match status" value="1"/>
</dbReference>
<keyword evidence="10 12" id="KW-0472">Membrane</keyword>
<gene>
    <name evidence="15" type="ORF">SAMN02983003_3712</name>
</gene>
<evidence type="ECO:0000259" key="14">
    <source>
        <dbReference type="PROSITE" id="PS50885"/>
    </source>
</evidence>
<dbReference type="Pfam" id="PF00672">
    <property type="entry name" value="HAMP"/>
    <property type="match status" value="1"/>
</dbReference>
<dbReference type="InterPro" id="IPR025919">
    <property type="entry name" value="Stimulus_sens_dom"/>
</dbReference>
<dbReference type="CDD" id="cd06225">
    <property type="entry name" value="HAMP"/>
    <property type="match status" value="1"/>
</dbReference>
<dbReference type="SUPFAM" id="SSF47384">
    <property type="entry name" value="Homodimeric domain of signal transducing histidine kinase"/>
    <property type="match status" value="1"/>
</dbReference>